<dbReference type="OrthoDB" id="7357280at2"/>
<dbReference type="Proteomes" id="UP000449846">
    <property type="component" value="Unassembled WGS sequence"/>
</dbReference>
<name>A0A844HLC5_9RHOB</name>
<dbReference type="EMBL" id="WMIG01000002">
    <property type="protein sequence ID" value="MTH58995.1"/>
    <property type="molecule type" value="Genomic_DNA"/>
</dbReference>
<dbReference type="AlphaFoldDB" id="A0A844HLC5"/>
<organism evidence="1 2">
    <name type="scientific">Paracoccus litorisediminis</name>
    <dbReference type="NCBI Taxonomy" id="2006130"/>
    <lineage>
        <taxon>Bacteria</taxon>
        <taxon>Pseudomonadati</taxon>
        <taxon>Pseudomonadota</taxon>
        <taxon>Alphaproteobacteria</taxon>
        <taxon>Rhodobacterales</taxon>
        <taxon>Paracoccaceae</taxon>
        <taxon>Paracoccus</taxon>
    </lineage>
</organism>
<sequence>MPQVGAFFATAILGPGASATAIGIVGGIVNTLIGAAINLAVAKANQPKGPRPSEITTEVRGSSSKRIRHLGRVRASGTVAFAEWARVTDSGGFQRRFYKLLLVADGGMSNVIQWYLDGQPVSVDSSGYVTTEPWSKGNIRLRWRSGIQASGQWDGGQYADMISAFPGYWTTDHKCRGIGTICATFDAVEGEDISEVYSGGEPEVSALIDGAEALWVSDDYANTRNPARQLYDVLCNPIYGALSQDDMNDGSFGTARTNCLDAVPTDGGTRERYQSGISFALSDPMKDTAQKLLDAMGGRAWIDLDGRLSVEAGVWTAPTVTIEERHIHEMEYGAGTERISRVTNLIPSYVAPQVRWQETTADEWEDADAIALWGEGEPKSLDLLAVQHHGQARHLCKQQIAQMNPRRKMTLTLGAFGLRLLGERRVAIHIPRIGLSNVPFWINSWSFDGQNVTVNVTEADPSSYNWTAGEEGDPPADAEDYDRDNPTFSTTIDSLVVVTDDGPPYIRVAGTYAAEWGYVGMMQYRRTGASEWTDGIRETSGANAYRFRSNPLEDGGTYQVRTYVAPGGQTWKQASTPVVVSDIDVVANSTAPDAPVVVSESGAAGGTLTVTFVPDLGVNYSNTRLYRSAAGGVFADAVQDGNANYATSSDVTMTRAIPGGGAKYWLRSFNSSGVASATTLVGNYP</sequence>
<dbReference type="RefSeq" id="WP_155038922.1">
    <property type="nucleotide sequence ID" value="NZ_WMIG01000002.1"/>
</dbReference>
<comment type="caution">
    <text evidence="1">The sequence shown here is derived from an EMBL/GenBank/DDBJ whole genome shotgun (WGS) entry which is preliminary data.</text>
</comment>
<evidence type="ECO:0000313" key="2">
    <source>
        <dbReference type="Proteomes" id="UP000449846"/>
    </source>
</evidence>
<evidence type="ECO:0000313" key="1">
    <source>
        <dbReference type="EMBL" id="MTH58995.1"/>
    </source>
</evidence>
<reference evidence="1 2" key="1">
    <citation type="submission" date="2019-11" db="EMBL/GenBank/DDBJ databases">
        <authorList>
            <person name="Dong K."/>
        </authorList>
    </citation>
    <scope>NUCLEOTIDE SEQUENCE [LARGE SCALE GENOMIC DNA]</scope>
    <source>
        <strain evidence="1 2">NBRC 112902</strain>
    </source>
</reference>
<protein>
    <recommendedName>
        <fullName evidence="3">Tip attachment protein J domain-containing protein</fullName>
    </recommendedName>
</protein>
<evidence type="ECO:0008006" key="3">
    <source>
        <dbReference type="Google" id="ProtNLM"/>
    </source>
</evidence>
<accession>A0A844HLC5</accession>
<proteinExistence type="predicted"/>
<keyword evidence="2" id="KW-1185">Reference proteome</keyword>
<gene>
    <name evidence="1" type="ORF">GL300_07195</name>
</gene>